<dbReference type="CDD" id="cd01129">
    <property type="entry name" value="PulE-GspE-like"/>
    <property type="match status" value="1"/>
</dbReference>
<keyword evidence="2" id="KW-0067">ATP-binding</keyword>
<dbReference type="EMBL" id="CAADRM010000119">
    <property type="protein sequence ID" value="VFU16385.1"/>
    <property type="molecule type" value="Genomic_DNA"/>
</dbReference>
<dbReference type="InterPro" id="IPR003593">
    <property type="entry name" value="AAA+_ATPase"/>
</dbReference>
<dbReference type="SUPFAM" id="SSF160246">
    <property type="entry name" value="EspE N-terminal domain-like"/>
    <property type="match status" value="1"/>
</dbReference>
<dbReference type="FunFam" id="3.40.50.300:FF:000398">
    <property type="entry name" value="Type IV pilus assembly ATPase PilB"/>
    <property type="match status" value="1"/>
</dbReference>
<evidence type="ECO:0000259" key="3">
    <source>
        <dbReference type="PROSITE" id="PS00662"/>
    </source>
</evidence>
<dbReference type="Pfam" id="PF05157">
    <property type="entry name" value="MshEN"/>
    <property type="match status" value="1"/>
</dbReference>
<organism evidence="4">
    <name type="scientific">anaerobic digester metagenome</name>
    <dbReference type="NCBI Taxonomy" id="1263854"/>
    <lineage>
        <taxon>unclassified sequences</taxon>
        <taxon>metagenomes</taxon>
        <taxon>ecological metagenomes</taxon>
    </lineage>
</organism>
<dbReference type="Gene3D" id="3.40.50.300">
    <property type="entry name" value="P-loop containing nucleotide triphosphate hydrolases"/>
    <property type="match status" value="1"/>
</dbReference>
<reference evidence="4" key="1">
    <citation type="submission" date="2019-03" db="EMBL/GenBank/DDBJ databases">
        <authorList>
            <person name="Hao L."/>
        </authorList>
    </citation>
    <scope>NUCLEOTIDE SEQUENCE</scope>
</reference>
<proteinExistence type="predicted"/>
<dbReference type="InterPro" id="IPR037257">
    <property type="entry name" value="T2SS_E_N_sf"/>
</dbReference>
<gene>
    <name evidence="4" type="primary">outE</name>
    <name evidence="4" type="ORF">SCFA_540018</name>
</gene>
<protein>
    <submittedName>
        <fullName evidence="4">Type II secretion system protein E</fullName>
    </submittedName>
</protein>
<name>A0A485M963_9ZZZZ</name>
<dbReference type="InterPro" id="IPR001482">
    <property type="entry name" value="T2SS/T4SS_dom"/>
</dbReference>
<dbReference type="SMART" id="SM00382">
    <property type="entry name" value="AAA"/>
    <property type="match status" value="1"/>
</dbReference>
<accession>A0A485M963</accession>
<keyword evidence="1" id="KW-0547">Nucleotide-binding</keyword>
<dbReference type="GO" id="GO:0005886">
    <property type="term" value="C:plasma membrane"/>
    <property type="evidence" value="ECO:0007669"/>
    <property type="project" value="TreeGrafter"/>
</dbReference>
<dbReference type="InterPro" id="IPR007831">
    <property type="entry name" value="T2SS_GspE_N"/>
</dbReference>
<dbReference type="GO" id="GO:0016887">
    <property type="term" value="F:ATP hydrolysis activity"/>
    <property type="evidence" value="ECO:0007669"/>
    <property type="project" value="TreeGrafter"/>
</dbReference>
<dbReference type="PANTHER" id="PTHR30258">
    <property type="entry name" value="TYPE II SECRETION SYSTEM PROTEIN GSPE-RELATED"/>
    <property type="match status" value="1"/>
</dbReference>
<dbReference type="PANTHER" id="PTHR30258:SF2">
    <property type="entry name" value="COMG OPERON PROTEIN 1"/>
    <property type="match status" value="1"/>
</dbReference>
<evidence type="ECO:0000313" key="4">
    <source>
        <dbReference type="EMBL" id="VFU16385.1"/>
    </source>
</evidence>
<dbReference type="SUPFAM" id="SSF52540">
    <property type="entry name" value="P-loop containing nucleoside triphosphate hydrolases"/>
    <property type="match status" value="1"/>
</dbReference>
<dbReference type="Gene3D" id="3.30.450.90">
    <property type="match status" value="1"/>
</dbReference>
<dbReference type="GO" id="GO:0005524">
    <property type="term" value="F:ATP binding"/>
    <property type="evidence" value="ECO:0007669"/>
    <property type="project" value="UniProtKB-KW"/>
</dbReference>
<feature type="domain" description="Bacterial type II secretion system protein E" evidence="3">
    <location>
        <begin position="367"/>
        <end position="381"/>
    </location>
</feature>
<dbReference type="PROSITE" id="PS00662">
    <property type="entry name" value="T2SP_E"/>
    <property type="match status" value="1"/>
</dbReference>
<dbReference type="InterPro" id="IPR027417">
    <property type="entry name" value="P-loop_NTPase"/>
</dbReference>
<dbReference type="AlphaFoldDB" id="A0A485M963"/>
<evidence type="ECO:0000256" key="2">
    <source>
        <dbReference type="ARBA" id="ARBA00022840"/>
    </source>
</evidence>
<dbReference type="Pfam" id="PF00437">
    <property type="entry name" value="T2SSE"/>
    <property type="match status" value="1"/>
</dbReference>
<sequence length="544" mass="60799">MEKKRIGDLLKDEGIITDQEIGLSLKEQRATGERVGDILLRLGLVTQTELAQAVAKQSGLEFLELRNYTPPKDALRSLPLAFAKDNALLPVAVEDSVLTVATNEPENSKVLDLASRIAKKKLALVIASASQIQRHIEKDYYLLEHPIEDEISEQLELARRNIHDVDTEKLTRLILMSAINSRATDIHITPTDRTSQIHYRIDGILYPFYTFPVEVHPRIISTIKVKAEMDISEQRKPQDGRLTFDFLNENYDMRVSTLRVSHGENMVLRILASTEELYNLKNLGIADDDLVTLKEILHKPFGMILVSGPTGSGKTTTLYASLRELNSIEKNIVTVEDPVEYQFPLIRQTQVNEKAGYVFASAVRAFLRQDPDVILIGEIRDADTATMGMRAAQTGHLVLSTVHANDAVGAIPRLKDLGIKDYMISSSLLCVIAQRLVRALCPYCKEPYPSGEEESRMFGIAPGTTIYAPKGCDQCIKTGYLGRMMIAEILPVTQEVERLISMGAHPFEIKDKAIEEGMYTLAQDAVRKVVAGKTSFQEARRVLR</sequence>
<dbReference type="Gene3D" id="3.30.300.160">
    <property type="entry name" value="Type II secretion system, protein E, N-terminal domain"/>
    <property type="match status" value="1"/>
</dbReference>
<evidence type="ECO:0000256" key="1">
    <source>
        <dbReference type="ARBA" id="ARBA00022741"/>
    </source>
</evidence>